<dbReference type="Proteomes" id="UP000250123">
    <property type="component" value="Chromosome SHEWBE"/>
</dbReference>
<evidence type="ECO:0000313" key="3">
    <source>
        <dbReference type="Proteomes" id="UP000250123"/>
    </source>
</evidence>
<name>A0A330M3Z9_9GAMM</name>
<accession>A0A330M3Z9</accession>
<dbReference type="PRINTS" id="PR00081">
    <property type="entry name" value="GDHRDH"/>
</dbReference>
<dbReference type="EMBL" id="LS483452">
    <property type="protein sequence ID" value="SQH76675.1"/>
    <property type="molecule type" value="Genomic_DNA"/>
</dbReference>
<gene>
    <name evidence="2" type="ORF">SHEWBE_2712</name>
</gene>
<evidence type="ECO:0000313" key="2">
    <source>
        <dbReference type="EMBL" id="SQH76675.1"/>
    </source>
</evidence>
<dbReference type="SUPFAM" id="SSF51735">
    <property type="entry name" value="NAD(P)-binding Rossmann-fold domains"/>
    <property type="match status" value="1"/>
</dbReference>
<dbReference type="PANTHER" id="PTHR45458">
    <property type="entry name" value="SHORT-CHAIN DEHYDROGENASE/REDUCTASE SDR"/>
    <property type="match status" value="1"/>
</dbReference>
<dbReference type="InterPro" id="IPR052184">
    <property type="entry name" value="SDR_enzymes"/>
</dbReference>
<dbReference type="InterPro" id="IPR002347">
    <property type="entry name" value="SDR_fam"/>
</dbReference>
<dbReference type="Gene3D" id="3.40.50.720">
    <property type="entry name" value="NAD(P)-binding Rossmann-like Domain"/>
    <property type="match status" value="1"/>
</dbReference>
<dbReference type="Pfam" id="PF00106">
    <property type="entry name" value="adh_short"/>
    <property type="match status" value="1"/>
</dbReference>
<dbReference type="PANTHER" id="PTHR45458:SF1">
    <property type="entry name" value="SHORT CHAIN DEHYDROGENASE"/>
    <property type="match status" value="1"/>
</dbReference>
<dbReference type="InterPro" id="IPR036291">
    <property type="entry name" value="NAD(P)-bd_dom_sf"/>
</dbReference>
<comment type="similarity">
    <text evidence="1">Belongs to the short-chain dehydrogenases/reductases (SDR) family.</text>
</comment>
<proteinExistence type="inferred from homology"/>
<dbReference type="OrthoDB" id="5786478at2"/>
<sequence>MAKHLFITGANRGLGLTMVKQYLQAGWNVTACCREPEQAGELILLLEEHESLSVFQLDVTDYPALQQLGDNLQGEPIDLLINNAGYYGPKGSTLGNIDVEEWRRVFEINSIAPLKVLEAFRANLKLASSSIFAILSSKMGSMGDNTSGGTYIYRSSKAAINSVVKSLSVDLRDDNIAVVALHPGWVKTEMGGPNALIDAQESVTGLKRVLDGLDMSKTGEFLDFRGQKIPW</sequence>
<reference evidence="3" key="1">
    <citation type="submission" date="2018-06" db="EMBL/GenBank/DDBJ databases">
        <authorList>
            <person name="Cea G.-C."/>
            <person name="William W."/>
        </authorList>
    </citation>
    <scope>NUCLEOTIDE SEQUENCE [LARGE SCALE GENOMIC DNA]</scope>
    <source>
        <strain evidence="3">DB21MT-2</strain>
    </source>
</reference>
<dbReference type="RefSeq" id="WP_112352793.1">
    <property type="nucleotide sequence ID" value="NZ_LS483452.1"/>
</dbReference>
<protein>
    <submittedName>
        <fullName evidence="2">Short chain dehydrogenase</fullName>
    </submittedName>
</protein>
<dbReference type="AlphaFoldDB" id="A0A330M3Z9"/>
<dbReference type="PRINTS" id="PR00080">
    <property type="entry name" value="SDRFAMILY"/>
</dbReference>
<dbReference type="KEGG" id="sbk:SHEWBE_2712"/>
<organism evidence="2 3">
    <name type="scientific">Shewanella benthica</name>
    <dbReference type="NCBI Taxonomy" id="43661"/>
    <lineage>
        <taxon>Bacteria</taxon>
        <taxon>Pseudomonadati</taxon>
        <taxon>Pseudomonadota</taxon>
        <taxon>Gammaproteobacteria</taxon>
        <taxon>Alteromonadales</taxon>
        <taxon>Shewanellaceae</taxon>
        <taxon>Shewanella</taxon>
    </lineage>
</organism>
<dbReference type="CDD" id="cd05325">
    <property type="entry name" value="carb_red_sniffer_like_SDR_c"/>
    <property type="match status" value="1"/>
</dbReference>
<dbReference type="GO" id="GO:0016616">
    <property type="term" value="F:oxidoreductase activity, acting on the CH-OH group of donors, NAD or NADP as acceptor"/>
    <property type="evidence" value="ECO:0007669"/>
    <property type="project" value="TreeGrafter"/>
</dbReference>
<evidence type="ECO:0000256" key="1">
    <source>
        <dbReference type="RuleBase" id="RU000363"/>
    </source>
</evidence>